<evidence type="ECO:0000313" key="4">
    <source>
        <dbReference type="Proteomes" id="UP000530234"/>
    </source>
</evidence>
<accession>A0A7W3T1V2</accession>
<evidence type="ECO:0000259" key="2">
    <source>
        <dbReference type="Pfam" id="PF13569"/>
    </source>
</evidence>
<comment type="caution">
    <text evidence="3">The sequence shown here is derived from an EMBL/GenBank/DDBJ whole genome shotgun (WGS) entry which is preliminary data.</text>
</comment>
<dbReference type="Pfam" id="PF13569">
    <property type="entry name" value="DUF4132"/>
    <property type="match status" value="1"/>
</dbReference>
<dbReference type="InterPro" id="IPR025406">
    <property type="entry name" value="DUF4132"/>
</dbReference>
<gene>
    <name evidence="3" type="ORF">FOE67_07665</name>
</gene>
<dbReference type="AlphaFoldDB" id="A0A7W3T1V2"/>
<dbReference type="Proteomes" id="UP000530234">
    <property type="component" value="Unassembled WGS sequence"/>
</dbReference>
<evidence type="ECO:0000313" key="3">
    <source>
        <dbReference type="EMBL" id="MBB0229395.1"/>
    </source>
</evidence>
<dbReference type="RefSeq" id="WP_182661839.1">
    <property type="nucleotide sequence ID" value="NZ_VKHS01000117.1"/>
</dbReference>
<feature type="region of interest" description="Disordered" evidence="1">
    <location>
        <begin position="204"/>
        <end position="223"/>
    </location>
</feature>
<feature type="domain" description="DUF4132" evidence="2">
    <location>
        <begin position="206"/>
        <end position="392"/>
    </location>
</feature>
<proteinExistence type="predicted"/>
<name>A0A7W3T1V2_9ACTN</name>
<sequence length="486" mass="52371">ATLPRLVARDGRPLPLAATRLLLRRLAACDDAGPGRAGTECVDRAALAEACEPGSPAGFVEALFERWRLMGMPPAAGWMMTALGVLGDDDTVRLLVPLIDRWPGEDGHHRAVRGLDVLAAIGTEEALRALHGLSRGSRFTALRRRAGERMVEVAAGLGLSAEQLADRLVPDLGLDPDGSTVIDYGARRFVVGFDERLRPFVVDDAGRTRTGPPEPGLRGDGPGARAEYRRFAALRREARAVAAELLPRWEREMVEGRRWSRAEFHRHLAAHPLLGHAVRRLVWEAGEEGPDGRERVVTFRPGPGGTGVDVHGRPVVPGDHAVIRLPHPLQLGEELTAWRARFAGSGTSQPFPQVERAVHGLWPGEEGASRLRRFEGVTVSTGALLALVRRGWVRGEPEEDGVERWLFREVGSGRYVVIHPGRGIVTVDPGLIPEQSVRAVRLATEPDGGRPDGAGAPRFGDLDAVTVSEVLGDLASLLADDGGAEG</sequence>
<protein>
    <submittedName>
        <fullName evidence="3">DUF4132 domain-containing protein</fullName>
    </submittedName>
</protein>
<feature type="non-terminal residue" evidence="3">
    <location>
        <position position="1"/>
    </location>
</feature>
<keyword evidence="4" id="KW-1185">Reference proteome</keyword>
<evidence type="ECO:0000256" key="1">
    <source>
        <dbReference type="SAM" id="MobiDB-lite"/>
    </source>
</evidence>
<organism evidence="3 4">
    <name type="scientific">Streptomyces calidiresistens</name>
    <dbReference type="NCBI Taxonomy" id="1485586"/>
    <lineage>
        <taxon>Bacteria</taxon>
        <taxon>Bacillati</taxon>
        <taxon>Actinomycetota</taxon>
        <taxon>Actinomycetes</taxon>
        <taxon>Kitasatosporales</taxon>
        <taxon>Streptomycetaceae</taxon>
        <taxon>Streptomyces</taxon>
    </lineage>
</organism>
<reference evidence="4" key="1">
    <citation type="submission" date="2019-10" db="EMBL/GenBank/DDBJ databases">
        <title>Streptomyces sp. nov., a novel actinobacterium isolated from alkaline environment.</title>
        <authorList>
            <person name="Golinska P."/>
        </authorList>
    </citation>
    <scope>NUCLEOTIDE SEQUENCE [LARGE SCALE GENOMIC DNA]</scope>
    <source>
        <strain evidence="4">DSM 42108</strain>
    </source>
</reference>
<dbReference type="EMBL" id="VKHS01000117">
    <property type="protein sequence ID" value="MBB0229395.1"/>
    <property type="molecule type" value="Genomic_DNA"/>
</dbReference>